<name>A0A4S3JBD7_9EURO</name>
<evidence type="ECO:0000256" key="1">
    <source>
        <dbReference type="SAM" id="SignalP"/>
    </source>
</evidence>
<dbReference type="EMBL" id="SOSA01000399">
    <property type="protein sequence ID" value="THC91617.1"/>
    <property type="molecule type" value="Genomic_DNA"/>
</dbReference>
<dbReference type="Proteomes" id="UP000308092">
    <property type="component" value="Unassembled WGS sequence"/>
</dbReference>
<feature type="signal peptide" evidence="1">
    <location>
        <begin position="1"/>
        <end position="21"/>
    </location>
</feature>
<evidence type="ECO:0000313" key="2">
    <source>
        <dbReference type="EMBL" id="THC91617.1"/>
    </source>
</evidence>
<feature type="chain" id="PRO_5020779277" description="Malate dehydrogenase" evidence="1">
    <location>
        <begin position="22"/>
        <end position="253"/>
    </location>
</feature>
<dbReference type="VEuPathDB" id="FungiDB:EYZ11_008922"/>
<comment type="caution">
    <text evidence="2">The sequence shown here is derived from an EMBL/GenBank/DDBJ whole genome shotgun (WGS) entry which is preliminary data.</text>
</comment>
<protein>
    <recommendedName>
        <fullName evidence="4">Malate dehydrogenase</fullName>
    </recommendedName>
</protein>
<dbReference type="PANTHER" id="PTHR35567">
    <property type="entry name" value="MALATE DEHYDROGENASE (AFU_ORTHOLOGUE AFUA_2G13800)"/>
    <property type="match status" value="1"/>
</dbReference>
<proteinExistence type="predicted"/>
<accession>A0A4S3JBD7</accession>
<dbReference type="AlphaFoldDB" id="A0A4S3JBD7"/>
<dbReference type="PANTHER" id="PTHR35567:SF1">
    <property type="entry name" value="CONSERVED FUNGAL PROTEIN (AFU_ORTHOLOGUE AFUA_1G14230)"/>
    <property type="match status" value="1"/>
</dbReference>
<evidence type="ECO:0000313" key="3">
    <source>
        <dbReference type="Proteomes" id="UP000308092"/>
    </source>
</evidence>
<gene>
    <name evidence="2" type="ORF">EYZ11_008922</name>
</gene>
<organism evidence="2 3">
    <name type="scientific">Aspergillus tanneri</name>
    <dbReference type="NCBI Taxonomy" id="1220188"/>
    <lineage>
        <taxon>Eukaryota</taxon>
        <taxon>Fungi</taxon>
        <taxon>Dikarya</taxon>
        <taxon>Ascomycota</taxon>
        <taxon>Pezizomycotina</taxon>
        <taxon>Eurotiomycetes</taxon>
        <taxon>Eurotiomycetidae</taxon>
        <taxon>Eurotiales</taxon>
        <taxon>Aspergillaceae</taxon>
        <taxon>Aspergillus</taxon>
        <taxon>Aspergillus subgen. Circumdati</taxon>
    </lineage>
</organism>
<dbReference type="Pfam" id="PF11937">
    <property type="entry name" value="DUF3455"/>
    <property type="match status" value="1"/>
</dbReference>
<keyword evidence="3" id="KW-1185">Reference proteome</keyword>
<dbReference type="InterPro" id="IPR021851">
    <property type="entry name" value="DUF3455"/>
</dbReference>
<evidence type="ECO:0008006" key="4">
    <source>
        <dbReference type="Google" id="ProtNLM"/>
    </source>
</evidence>
<reference evidence="2 3" key="1">
    <citation type="submission" date="2019-03" db="EMBL/GenBank/DDBJ databases">
        <title>The genome sequence of a newly discovered highly antifungal drug resistant Aspergillus species, Aspergillus tanneri NIH 1004.</title>
        <authorList>
            <person name="Mounaud S."/>
            <person name="Singh I."/>
            <person name="Joardar V."/>
            <person name="Pakala S."/>
            <person name="Pakala S."/>
            <person name="Venepally P."/>
            <person name="Hoover J."/>
            <person name="Nierman W."/>
            <person name="Chung J."/>
            <person name="Losada L."/>
        </authorList>
    </citation>
    <scope>NUCLEOTIDE SEQUENCE [LARGE SCALE GENOMIC DNA]</scope>
    <source>
        <strain evidence="2 3">NIH1004</strain>
    </source>
</reference>
<sequence length="253" mass="27175">MPFNIFLLTFLAIFRVDSSDATDTTETSAFAGHELTQELVVVSKLLATISVSNCTVVDAKIPLEKTTSSLPPPSPSLHLKFVALGRGTQNYTCSSSDVTMTPVAVGAVATLFDASCILKSNPELLHQLPASFQTVPLNAMNFLAAVTGRILFSTTDTIVLGEHYFNARGSPVFDLRLGGYPHWIGTKKVSSAVAPTKGNDAPWLKLEATDSSTTNGIQDIYRVHTSGGQAPATCNGQDKAFQVEYSAEYWFYG</sequence>
<keyword evidence="1" id="KW-0732">Signal</keyword>